<dbReference type="OrthoDB" id="7769384at2759"/>
<feature type="domain" description="RlpA-like protein double-psi beta-barrel" evidence="2">
    <location>
        <begin position="135"/>
        <end position="200"/>
    </location>
</feature>
<dbReference type="RefSeq" id="XP_025406674.1">
    <property type="nucleotide sequence ID" value="XM_025550889.1"/>
</dbReference>
<dbReference type="PANTHER" id="PTHR34183:SF1">
    <property type="entry name" value="ENDOLYTIC PEPTIDOGLYCAN TRANSGLYCOSYLASE RLPA"/>
    <property type="match status" value="1"/>
</dbReference>
<feature type="chain" id="PRO_5034529339" evidence="1">
    <location>
        <begin position="21"/>
        <end position="255"/>
    </location>
</feature>
<dbReference type="InterPro" id="IPR009009">
    <property type="entry name" value="RlpA-like_DPBB"/>
</dbReference>
<dbReference type="Gene3D" id="2.40.40.10">
    <property type="entry name" value="RlpA-like domain"/>
    <property type="match status" value="1"/>
</dbReference>
<dbReference type="GeneID" id="112680709"/>
<reference evidence="4" key="1">
    <citation type="submission" date="2025-08" db="UniProtKB">
        <authorList>
            <consortium name="RefSeq"/>
        </authorList>
    </citation>
    <scope>IDENTIFICATION</scope>
    <source>
        <tissue evidence="4">Whole body</tissue>
    </source>
</reference>
<accession>A0A8B8F781</accession>
<keyword evidence="1" id="KW-0732">Signal</keyword>
<evidence type="ECO:0000313" key="4">
    <source>
        <dbReference type="RefSeq" id="XP_025406674.1"/>
    </source>
</evidence>
<name>A0A8B8F781_9HEMI</name>
<dbReference type="CDD" id="cd22268">
    <property type="entry name" value="DPBB_RlpA-like"/>
    <property type="match status" value="1"/>
</dbReference>
<evidence type="ECO:0000256" key="1">
    <source>
        <dbReference type="SAM" id="SignalP"/>
    </source>
</evidence>
<feature type="signal peptide" evidence="1">
    <location>
        <begin position="1"/>
        <end position="20"/>
    </location>
</feature>
<sequence>MLKFSFSIITLIVMFSVADCFNTEPMVLEFSLEKLCLVNYAWCIKNCQCCSRKCNSIVKQCWPSPKSDFEQCTPFNCKRTGDTTCFNSTECCSNYCYKDPSWISGQCRERGRSVTSDQISQCSFKNALANTEYTIYGKYDWVAIHKTLPINTLVRVFLKNGKNVVVRIIDNGPYGKVRTLDLAKSVADELNVSTSSIVPCEVTILNQIGCLDDMEECFTYKECCTQNCKKVDDAGYCNPLEIYERMEEYSTEVND</sequence>
<gene>
    <name evidence="4" type="primary">LOC112680709</name>
</gene>
<dbReference type="PANTHER" id="PTHR34183">
    <property type="entry name" value="ENDOLYTIC PEPTIDOGLYCAN TRANSGLYCOSYLASE RLPA"/>
    <property type="match status" value="1"/>
</dbReference>
<evidence type="ECO:0000259" key="2">
    <source>
        <dbReference type="Pfam" id="PF03330"/>
    </source>
</evidence>
<evidence type="ECO:0000313" key="3">
    <source>
        <dbReference type="Proteomes" id="UP000694846"/>
    </source>
</evidence>
<dbReference type="InterPro" id="IPR036908">
    <property type="entry name" value="RlpA-like_sf"/>
</dbReference>
<proteinExistence type="predicted"/>
<organism evidence="3 4">
    <name type="scientific">Sipha flava</name>
    <name type="common">yellow sugarcane aphid</name>
    <dbReference type="NCBI Taxonomy" id="143950"/>
    <lineage>
        <taxon>Eukaryota</taxon>
        <taxon>Metazoa</taxon>
        <taxon>Ecdysozoa</taxon>
        <taxon>Arthropoda</taxon>
        <taxon>Hexapoda</taxon>
        <taxon>Insecta</taxon>
        <taxon>Pterygota</taxon>
        <taxon>Neoptera</taxon>
        <taxon>Paraneoptera</taxon>
        <taxon>Hemiptera</taxon>
        <taxon>Sternorrhyncha</taxon>
        <taxon>Aphidomorpha</taxon>
        <taxon>Aphidoidea</taxon>
        <taxon>Aphididae</taxon>
        <taxon>Sipha</taxon>
    </lineage>
</organism>
<dbReference type="Pfam" id="PF03330">
    <property type="entry name" value="DPBB_1"/>
    <property type="match status" value="1"/>
</dbReference>
<keyword evidence="3" id="KW-1185">Reference proteome</keyword>
<dbReference type="Proteomes" id="UP000694846">
    <property type="component" value="Unplaced"/>
</dbReference>
<protein>
    <submittedName>
        <fullName evidence="4">Uncharacterized protein LOC112680709 isoform X1</fullName>
    </submittedName>
</protein>
<dbReference type="AlphaFoldDB" id="A0A8B8F781"/>